<evidence type="ECO:0000256" key="4">
    <source>
        <dbReference type="ARBA" id="ARBA00022490"/>
    </source>
</evidence>
<evidence type="ECO:0000256" key="1">
    <source>
        <dbReference type="ARBA" id="ARBA00004123"/>
    </source>
</evidence>
<keyword evidence="4" id="KW-0963">Cytoplasm</keyword>
<evidence type="ECO:0000256" key="12">
    <source>
        <dbReference type="SAM" id="MobiDB-lite"/>
    </source>
</evidence>
<dbReference type="GO" id="GO:0005634">
    <property type="term" value="C:nucleus"/>
    <property type="evidence" value="ECO:0007669"/>
    <property type="project" value="UniProtKB-SubCell"/>
</dbReference>
<evidence type="ECO:0000256" key="8">
    <source>
        <dbReference type="ARBA" id="ARBA00022839"/>
    </source>
</evidence>
<keyword evidence="8 14" id="KW-0269">Exonuclease</keyword>
<dbReference type="GO" id="GO:0003676">
    <property type="term" value="F:nucleic acid binding"/>
    <property type="evidence" value="ECO:0007669"/>
    <property type="project" value="InterPro"/>
</dbReference>
<dbReference type="InParanoid" id="A5DSG9"/>
<dbReference type="PANTHER" id="PTHR12801">
    <property type="entry name" value="RNA EXONUCLEASE REXO1 / RECO3 FAMILY MEMBER-RELATED"/>
    <property type="match status" value="1"/>
</dbReference>
<keyword evidence="9" id="KW-0539">Nucleus</keyword>
<evidence type="ECO:0000313" key="15">
    <source>
        <dbReference type="Proteomes" id="UP000001996"/>
    </source>
</evidence>
<gene>
    <name evidence="14" type="ORF">LELG_00305</name>
</gene>
<keyword evidence="15" id="KW-1185">Reference proteome</keyword>
<evidence type="ECO:0000256" key="9">
    <source>
        <dbReference type="ARBA" id="ARBA00023242"/>
    </source>
</evidence>
<dbReference type="SUPFAM" id="SSF53098">
    <property type="entry name" value="Ribonuclease H-like"/>
    <property type="match status" value="1"/>
</dbReference>
<dbReference type="eggNOG" id="KOG2248">
    <property type="taxonomic scope" value="Eukaryota"/>
</dbReference>
<dbReference type="InterPro" id="IPR047021">
    <property type="entry name" value="REXO1/3/4-like"/>
</dbReference>
<name>A5DSG9_LODEL</name>
<dbReference type="Gene3D" id="3.30.420.10">
    <property type="entry name" value="Ribonuclease H-like superfamily/Ribonuclease H"/>
    <property type="match status" value="1"/>
</dbReference>
<dbReference type="EMBL" id="CH981524">
    <property type="protein sequence ID" value="EDK42127.1"/>
    <property type="molecule type" value="Genomic_DNA"/>
</dbReference>
<keyword evidence="7" id="KW-0378">Hydrolase</keyword>
<dbReference type="KEGG" id="lel:PVL30_000296"/>
<dbReference type="GO" id="GO:0006364">
    <property type="term" value="P:rRNA processing"/>
    <property type="evidence" value="ECO:0007669"/>
    <property type="project" value="UniProtKB-KW"/>
</dbReference>
<keyword evidence="5" id="KW-0698">rRNA processing</keyword>
<dbReference type="InterPro" id="IPR036397">
    <property type="entry name" value="RNaseH_sf"/>
</dbReference>
<dbReference type="GO" id="GO:0005737">
    <property type="term" value="C:cytoplasm"/>
    <property type="evidence" value="ECO:0007669"/>
    <property type="project" value="UniProtKB-SubCell"/>
</dbReference>
<comment type="function">
    <text evidence="10">3' to 5' exoribonuclease required for proper 3' end maturation of MRP RNA and of the U5L snRNA.</text>
</comment>
<evidence type="ECO:0000256" key="11">
    <source>
        <dbReference type="ARBA" id="ARBA00039985"/>
    </source>
</evidence>
<comment type="similarity">
    <text evidence="3">Belongs to the REXO1/REXO3 family.</text>
</comment>
<accession>A5DSG9</accession>
<dbReference type="FunFam" id="3.30.420.10:FF:000031">
    <property type="entry name" value="RNA exonuclease 1"/>
    <property type="match status" value="1"/>
</dbReference>
<dbReference type="Proteomes" id="UP000001996">
    <property type="component" value="Unassembled WGS sequence"/>
</dbReference>
<dbReference type="VEuPathDB" id="FungiDB:LELG_00305"/>
<dbReference type="GO" id="GO:0010629">
    <property type="term" value="P:negative regulation of gene expression"/>
    <property type="evidence" value="ECO:0007669"/>
    <property type="project" value="UniProtKB-ARBA"/>
</dbReference>
<proteinExistence type="inferred from homology"/>
<protein>
    <recommendedName>
        <fullName evidence="11">RNA exonuclease 3</fullName>
    </recommendedName>
</protein>
<evidence type="ECO:0000256" key="7">
    <source>
        <dbReference type="ARBA" id="ARBA00022801"/>
    </source>
</evidence>
<keyword evidence="6" id="KW-0540">Nuclease</keyword>
<dbReference type="GeneID" id="5235035"/>
<evidence type="ECO:0000256" key="3">
    <source>
        <dbReference type="ARBA" id="ARBA00006357"/>
    </source>
</evidence>
<comment type="subcellular location">
    <subcellularLocation>
        <location evidence="2">Cytoplasm</location>
    </subcellularLocation>
    <subcellularLocation>
        <location evidence="1">Nucleus</location>
    </subcellularLocation>
</comment>
<evidence type="ECO:0000256" key="10">
    <source>
        <dbReference type="ARBA" id="ARBA00037201"/>
    </source>
</evidence>
<feature type="domain" description="Exonuclease" evidence="13">
    <location>
        <begin position="300"/>
        <end position="457"/>
    </location>
</feature>
<organism evidence="14 15">
    <name type="scientific">Lodderomyces elongisporus (strain ATCC 11503 / CBS 2605 / JCM 1781 / NBRC 1676 / NRRL YB-4239)</name>
    <name type="common">Yeast</name>
    <name type="synonym">Saccharomyces elongisporus</name>
    <dbReference type="NCBI Taxonomy" id="379508"/>
    <lineage>
        <taxon>Eukaryota</taxon>
        <taxon>Fungi</taxon>
        <taxon>Dikarya</taxon>
        <taxon>Ascomycota</taxon>
        <taxon>Saccharomycotina</taxon>
        <taxon>Pichiomycetes</taxon>
        <taxon>Debaryomycetaceae</taxon>
        <taxon>Candida/Lodderomyces clade</taxon>
        <taxon>Lodderomyces</taxon>
    </lineage>
</organism>
<dbReference type="OMA" id="IDCEMGF"/>
<dbReference type="AlphaFoldDB" id="A5DSG9"/>
<feature type="region of interest" description="Disordered" evidence="12">
    <location>
        <begin position="1"/>
        <end position="85"/>
    </location>
</feature>
<dbReference type="GO" id="GO:0004527">
    <property type="term" value="F:exonuclease activity"/>
    <property type="evidence" value="ECO:0007669"/>
    <property type="project" value="UniProtKB-KW"/>
</dbReference>
<evidence type="ECO:0000259" key="13">
    <source>
        <dbReference type="SMART" id="SM00479"/>
    </source>
</evidence>
<evidence type="ECO:0000256" key="2">
    <source>
        <dbReference type="ARBA" id="ARBA00004496"/>
    </source>
</evidence>
<feature type="compositionally biased region" description="Basic and acidic residues" evidence="12">
    <location>
        <begin position="40"/>
        <end position="74"/>
    </location>
</feature>
<dbReference type="FunCoup" id="A5DSG9">
    <property type="interactions" value="77"/>
</dbReference>
<sequence length="458" mass="52949">MLSKLKNIDGKPILSKKSNNENINRKRSIDSDDDNEDEVEVRIKKSTEKKARQRVPEDESKKNHNGDGKRENHRREKRARLDSTLNQDVKLILPKPVNTNPASIPERKKFIERIAQILVKKNPDLKQPKAQAIEIEFEIAQKSTFRTYASTLRNAVYKLQHPEKFEKNNDAQLKTKEEELRILRSMVIPVTKLEKYGFVMKIPPKEVNESLTRECRRCGTVFKLDQQLEPTTCIFHHGKLRRQPGTKIKFYDCCRAPEDDNKPCDESKHHVFQISKPEEKQAVLPYTLTKEIFQDKAQYNVLGIDCEMGFTTKGFELMRITAVDYFTEKTVLDTYVLPYGEVVDLNTRYSGISQINADFVSYNQALQELGAIMDKDTILIGHGLENDMNAMRLIHEQIIDTSILYPKFETSPTFRWSLKDLTFKYLSKNIQIGEHDSAEDSVAAIQIVKYHVKKGNSP</sequence>
<dbReference type="SMART" id="SM00479">
    <property type="entry name" value="EXOIII"/>
    <property type="match status" value="1"/>
</dbReference>
<evidence type="ECO:0000256" key="5">
    <source>
        <dbReference type="ARBA" id="ARBA00022552"/>
    </source>
</evidence>
<dbReference type="InterPro" id="IPR012337">
    <property type="entry name" value="RNaseH-like_sf"/>
</dbReference>
<dbReference type="PANTHER" id="PTHR12801:SF118">
    <property type="entry name" value="RNA EXONUCLEASE 3"/>
    <property type="match status" value="1"/>
</dbReference>
<reference evidence="14 15" key="1">
    <citation type="journal article" date="2009" name="Nature">
        <title>Evolution of pathogenicity and sexual reproduction in eight Candida genomes.</title>
        <authorList>
            <person name="Butler G."/>
            <person name="Rasmussen M.D."/>
            <person name="Lin M.F."/>
            <person name="Santos M.A."/>
            <person name="Sakthikumar S."/>
            <person name="Munro C.A."/>
            <person name="Rheinbay E."/>
            <person name="Grabherr M."/>
            <person name="Forche A."/>
            <person name="Reedy J.L."/>
            <person name="Agrafioti I."/>
            <person name="Arnaud M.B."/>
            <person name="Bates S."/>
            <person name="Brown A.J."/>
            <person name="Brunke S."/>
            <person name="Costanzo M.C."/>
            <person name="Fitzpatrick D.A."/>
            <person name="de Groot P.W."/>
            <person name="Harris D."/>
            <person name="Hoyer L.L."/>
            <person name="Hube B."/>
            <person name="Klis F.M."/>
            <person name="Kodira C."/>
            <person name="Lennard N."/>
            <person name="Logue M.E."/>
            <person name="Martin R."/>
            <person name="Neiman A.M."/>
            <person name="Nikolaou E."/>
            <person name="Quail M.A."/>
            <person name="Quinn J."/>
            <person name="Santos M.C."/>
            <person name="Schmitzberger F.F."/>
            <person name="Sherlock G."/>
            <person name="Shah P."/>
            <person name="Silverstein K.A."/>
            <person name="Skrzypek M.S."/>
            <person name="Soll D."/>
            <person name="Staggs R."/>
            <person name="Stansfield I."/>
            <person name="Stumpf M.P."/>
            <person name="Sudbery P.E."/>
            <person name="Srikantha T."/>
            <person name="Zeng Q."/>
            <person name="Berman J."/>
            <person name="Berriman M."/>
            <person name="Heitman J."/>
            <person name="Gow N.A."/>
            <person name="Lorenz M.C."/>
            <person name="Birren B.W."/>
            <person name="Kellis M."/>
            <person name="Cuomo C.A."/>
        </authorList>
    </citation>
    <scope>NUCLEOTIDE SEQUENCE [LARGE SCALE GENOMIC DNA]</scope>
    <source>
        <strain evidence="15">ATCC 11503 / BCRC 21390 / CBS 2605 / JCM 1781 / NBRC 1676 / NRRL YB-4239</strain>
    </source>
</reference>
<dbReference type="InterPro" id="IPR013520">
    <property type="entry name" value="Ribonucl_H"/>
</dbReference>
<dbReference type="STRING" id="379508.A5DSG9"/>
<evidence type="ECO:0000313" key="14">
    <source>
        <dbReference type="EMBL" id="EDK42127.1"/>
    </source>
</evidence>
<dbReference type="HOGENOM" id="CLU_022453_5_4_1"/>
<dbReference type="CDD" id="cd06145">
    <property type="entry name" value="REX1_like"/>
    <property type="match status" value="1"/>
</dbReference>
<dbReference type="OrthoDB" id="3996471at2759"/>
<evidence type="ECO:0000256" key="6">
    <source>
        <dbReference type="ARBA" id="ARBA00022722"/>
    </source>
</evidence>
<dbReference type="InterPro" id="IPR034922">
    <property type="entry name" value="REX1-like_exo"/>
</dbReference>